<evidence type="ECO:0000313" key="1">
    <source>
        <dbReference type="EMBL" id="QJA93686.1"/>
    </source>
</evidence>
<sequence>MYTIILLLSFVPHTEPVEHCGNLQVNHIYNVSTQFGQLQVTEQPYWIGWRCNPEYPVVDWWRSYNNERVWINDGKYYLLLYDNKYSRYVLIIADKYDHVWTPYDIEAEQRQELEKDFGLKHKEYRRGLLFTKPQ</sequence>
<name>A0A6M3LEX0_9ZZZZ</name>
<organism evidence="1">
    <name type="scientific">viral metagenome</name>
    <dbReference type="NCBI Taxonomy" id="1070528"/>
    <lineage>
        <taxon>unclassified sequences</taxon>
        <taxon>metagenomes</taxon>
        <taxon>organismal metagenomes</taxon>
    </lineage>
</organism>
<proteinExistence type="predicted"/>
<protein>
    <submittedName>
        <fullName evidence="1">Uncharacterized protein</fullName>
    </submittedName>
</protein>
<dbReference type="EMBL" id="MT143169">
    <property type="protein sequence ID" value="QJA93686.1"/>
    <property type="molecule type" value="Genomic_DNA"/>
</dbReference>
<gene>
    <name evidence="1" type="ORF">MM415B04142_0006</name>
</gene>
<accession>A0A6M3LEX0</accession>
<dbReference type="AlphaFoldDB" id="A0A6M3LEX0"/>
<reference evidence="1" key="1">
    <citation type="submission" date="2020-03" db="EMBL/GenBank/DDBJ databases">
        <title>The deep terrestrial virosphere.</title>
        <authorList>
            <person name="Holmfeldt K."/>
            <person name="Nilsson E."/>
            <person name="Simone D."/>
            <person name="Lopez-Fernandez M."/>
            <person name="Wu X."/>
            <person name="de Brujin I."/>
            <person name="Lundin D."/>
            <person name="Andersson A."/>
            <person name="Bertilsson S."/>
            <person name="Dopson M."/>
        </authorList>
    </citation>
    <scope>NUCLEOTIDE SEQUENCE</scope>
    <source>
        <strain evidence="1">MM415B04142</strain>
    </source>
</reference>